<evidence type="ECO:0000256" key="4">
    <source>
        <dbReference type="ARBA" id="ARBA00022475"/>
    </source>
</evidence>
<feature type="compositionally biased region" description="Basic and acidic residues" evidence="10">
    <location>
        <begin position="106"/>
        <end position="125"/>
    </location>
</feature>
<dbReference type="Pfam" id="PF02699">
    <property type="entry name" value="YajC"/>
    <property type="match status" value="1"/>
</dbReference>
<evidence type="ECO:0000256" key="9">
    <source>
        <dbReference type="ARBA" id="ARBA00023136"/>
    </source>
</evidence>
<comment type="subcellular location">
    <subcellularLocation>
        <location evidence="1">Cell membrane</location>
        <topology evidence="1">Single-pass membrane protein</topology>
    </subcellularLocation>
</comment>
<sequence length="125" mass="13746">MGALLLPIMLVVLIGFMVFSFRKQKRQVNETSAMQDSLKPGDVVLTSSGMHGTIVGVGDDTLQLEIAPGVVTTWVRRAVLKVVEPEIEELGSEGFGAPSIESIDDENSRVDFTKNDDEPRDRDER</sequence>
<evidence type="ECO:0000256" key="2">
    <source>
        <dbReference type="ARBA" id="ARBA00006742"/>
    </source>
</evidence>
<organism evidence="11 12">
    <name type="scientific">Tsukamurella soli</name>
    <dbReference type="NCBI Taxonomy" id="644556"/>
    <lineage>
        <taxon>Bacteria</taxon>
        <taxon>Bacillati</taxon>
        <taxon>Actinomycetota</taxon>
        <taxon>Actinomycetes</taxon>
        <taxon>Mycobacteriales</taxon>
        <taxon>Tsukamurellaceae</taxon>
        <taxon>Tsukamurella</taxon>
    </lineage>
</organism>
<reference evidence="12" key="1">
    <citation type="journal article" date="2019" name="Int. J. Syst. Evol. Microbiol.">
        <title>The Global Catalogue of Microorganisms (GCM) 10K type strain sequencing project: providing services to taxonomists for standard genome sequencing and annotation.</title>
        <authorList>
            <consortium name="The Broad Institute Genomics Platform"/>
            <consortium name="The Broad Institute Genome Sequencing Center for Infectious Disease"/>
            <person name="Wu L."/>
            <person name="Ma J."/>
        </authorList>
    </citation>
    <scope>NUCLEOTIDE SEQUENCE [LARGE SCALE GENOMIC DNA]</scope>
    <source>
        <strain evidence="12">JCM 17688</strain>
    </source>
</reference>
<dbReference type="PANTHER" id="PTHR33909">
    <property type="entry name" value="SEC TRANSLOCON ACCESSORY COMPLEX SUBUNIT YAJC"/>
    <property type="match status" value="1"/>
</dbReference>
<dbReference type="NCBIfam" id="TIGR00739">
    <property type="entry name" value="yajC"/>
    <property type="match status" value="1"/>
</dbReference>
<dbReference type="PANTHER" id="PTHR33909:SF1">
    <property type="entry name" value="SEC TRANSLOCON ACCESSORY COMPLEX SUBUNIT YAJC"/>
    <property type="match status" value="1"/>
</dbReference>
<evidence type="ECO:0000256" key="1">
    <source>
        <dbReference type="ARBA" id="ARBA00004162"/>
    </source>
</evidence>
<keyword evidence="4" id="KW-1003">Cell membrane</keyword>
<keyword evidence="7" id="KW-1133">Transmembrane helix</keyword>
<evidence type="ECO:0000256" key="3">
    <source>
        <dbReference type="ARBA" id="ARBA00022448"/>
    </source>
</evidence>
<comment type="caution">
    <text evidence="11">The sequence shown here is derived from an EMBL/GenBank/DDBJ whole genome shotgun (WGS) entry which is preliminary data.</text>
</comment>
<protein>
    <submittedName>
        <fullName evidence="11">Preprotein translocase subunit YajC</fullName>
    </submittedName>
</protein>
<gene>
    <name evidence="11" type="primary">yajC</name>
    <name evidence="11" type="ORF">GCM10023147_46960</name>
</gene>
<dbReference type="Proteomes" id="UP001500635">
    <property type="component" value="Unassembled WGS sequence"/>
</dbReference>
<feature type="region of interest" description="Disordered" evidence="10">
    <location>
        <begin position="92"/>
        <end position="125"/>
    </location>
</feature>
<dbReference type="InterPro" id="IPR003849">
    <property type="entry name" value="Preprotein_translocase_YajC"/>
</dbReference>
<proteinExistence type="inferred from homology"/>
<evidence type="ECO:0000256" key="6">
    <source>
        <dbReference type="ARBA" id="ARBA00022927"/>
    </source>
</evidence>
<evidence type="ECO:0000313" key="11">
    <source>
        <dbReference type="EMBL" id="GAA4404458.1"/>
    </source>
</evidence>
<evidence type="ECO:0000256" key="5">
    <source>
        <dbReference type="ARBA" id="ARBA00022692"/>
    </source>
</evidence>
<dbReference type="RefSeq" id="WP_345000768.1">
    <property type="nucleotide sequence ID" value="NZ_BAABFR010000123.1"/>
</dbReference>
<keyword evidence="8" id="KW-0811">Translocation</keyword>
<keyword evidence="3" id="KW-0813">Transport</keyword>
<keyword evidence="5" id="KW-0812">Transmembrane</keyword>
<comment type="similarity">
    <text evidence="2">Belongs to the YajC family.</text>
</comment>
<keyword evidence="9" id="KW-0472">Membrane</keyword>
<dbReference type="EMBL" id="BAABFR010000123">
    <property type="protein sequence ID" value="GAA4404458.1"/>
    <property type="molecule type" value="Genomic_DNA"/>
</dbReference>
<name>A0ABP8KD59_9ACTN</name>
<evidence type="ECO:0000256" key="8">
    <source>
        <dbReference type="ARBA" id="ARBA00023010"/>
    </source>
</evidence>
<evidence type="ECO:0000256" key="7">
    <source>
        <dbReference type="ARBA" id="ARBA00022989"/>
    </source>
</evidence>
<keyword evidence="6" id="KW-0653">Protein transport</keyword>
<evidence type="ECO:0000313" key="12">
    <source>
        <dbReference type="Proteomes" id="UP001500635"/>
    </source>
</evidence>
<accession>A0ABP8KD59</accession>
<dbReference type="SMART" id="SM01323">
    <property type="entry name" value="YajC"/>
    <property type="match status" value="1"/>
</dbReference>
<evidence type="ECO:0000256" key="10">
    <source>
        <dbReference type="SAM" id="MobiDB-lite"/>
    </source>
</evidence>
<keyword evidence="12" id="KW-1185">Reference proteome</keyword>